<dbReference type="Gene3D" id="3.40.50.1820">
    <property type="entry name" value="alpha/beta hydrolase"/>
    <property type="match status" value="1"/>
</dbReference>
<dbReference type="PANTHER" id="PTHR43798">
    <property type="entry name" value="MONOACYLGLYCEROL LIPASE"/>
    <property type="match status" value="1"/>
</dbReference>
<dbReference type="EMBL" id="VIFX01000039">
    <property type="protein sequence ID" value="TQR83752.1"/>
    <property type="molecule type" value="Genomic_DNA"/>
</dbReference>
<feature type="domain" description="AB hydrolase-1" evidence="1">
    <location>
        <begin position="57"/>
        <end position="182"/>
    </location>
</feature>
<evidence type="ECO:0000313" key="2">
    <source>
        <dbReference type="EMBL" id="TQR83752.1"/>
    </source>
</evidence>
<dbReference type="InterPro" id="IPR050266">
    <property type="entry name" value="AB_hydrolase_sf"/>
</dbReference>
<keyword evidence="3" id="KW-1185">Reference proteome</keyword>
<gene>
    <name evidence="2" type="ORF">D8S82_25100</name>
</gene>
<protein>
    <submittedName>
        <fullName evidence="2">Alpha/beta hydrolase</fullName>
    </submittedName>
</protein>
<dbReference type="Proteomes" id="UP000315759">
    <property type="component" value="Unassembled WGS sequence"/>
</dbReference>
<comment type="caution">
    <text evidence="2">The sequence shown here is derived from an EMBL/GenBank/DDBJ whole genome shotgun (WGS) entry which is preliminary data.</text>
</comment>
<organism evidence="2 3">
    <name type="scientific">Mycolicibacterium hodleri</name>
    <dbReference type="NCBI Taxonomy" id="49897"/>
    <lineage>
        <taxon>Bacteria</taxon>
        <taxon>Bacillati</taxon>
        <taxon>Actinomycetota</taxon>
        <taxon>Actinomycetes</taxon>
        <taxon>Mycobacteriales</taxon>
        <taxon>Mycobacteriaceae</taxon>
        <taxon>Mycolicibacterium</taxon>
    </lineage>
</organism>
<keyword evidence="2" id="KW-0378">Hydrolase</keyword>
<dbReference type="InterPro" id="IPR000073">
    <property type="entry name" value="AB_hydrolase_1"/>
</dbReference>
<sequence length="288" mass="31726">MSFRIGRFKSAGARGRYLTQYEELRALSPQPDVVHDVPTEFGTVRVYQHGPDDGVSVVLIHGFFLTSAMWWEQVADLAGDFTVYVVDALGQPGESVQSKPMFTPADSARCIDAVLQALELQRVHLVGHSYGGWLATHTAAMAPHRLASVTLVDPANTVARLSTRFWTSAALQGRPGSARARRAATWITGHHALAKLFGAGFAAFAPPLRTPPMRLISDHVLRSVDVPVQVLLAGNTVHDSGKGIARIRSVVPDWRHQLWPNASHALPVEFPDEVNDYIRRFITEQRSR</sequence>
<dbReference type="SUPFAM" id="SSF53474">
    <property type="entry name" value="alpha/beta-Hydrolases"/>
    <property type="match status" value="1"/>
</dbReference>
<name>A0A544VUU5_9MYCO</name>
<dbReference type="InterPro" id="IPR029058">
    <property type="entry name" value="AB_hydrolase_fold"/>
</dbReference>
<reference evidence="2 3" key="1">
    <citation type="submission" date="2018-10" db="EMBL/GenBank/DDBJ databases">
        <title>Draft genome of Mycobacterium hodleri strain B.</title>
        <authorList>
            <person name="Amande T.J."/>
            <person name="Mcgenity T.J."/>
        </authorList>
    </citation>
    <scope>NUCLEOTIDE SEQUENCE [LARGE SCALE GENOMIC DNA]</scope>
    <source>
        <strain evidence="2 3">B</strain>
    </source>
</reference>
<dbReference type="Pfam" id="PF00561">
    <property type="entry name" value="Abhydrolase_1"/>
    <property type="match status" value="1"/>
</dbReference>
<evidence type="ECO:0000259" key="1">
    <source>
        <dbReference type="Pfam" id="PF00561"/>
    </source>
</evidence>
<evidence type="ECO:0000313" key="3">
    <source>
        <dbReference type="Proteomes" id="UP000315759"/>
    </source>
</evidence>
<dbReference type="PANTHER" id="PTHR43798:SF33">
    <property type="entry name" value="HYDROLASE, PUTATIVE (AFU_ORTHOLOGUE AFUA_2G14860)-RELATED"/>
    <property type="match status" value="1"/>
</dbReference>
<proteinExistence type="predicted"/>
<dbReference type="GO" id="GO:0016787">
    <property type="term" value="F:hydrolase activity"/>
    <property type="evidence" value="ECO:0007669"/>
    <property type="project" value="UniProtKB-KW"/>
</dbReference>
<dbReference type="AlphaFoldDB" id="A0A544VUU5"/>
<dbReference type="GO" id="GO:0016020">
    <property type="term" value="C:membrane"/>
    <property type="evidence" value="ECO:0007669"/>
    <property type="project" value="TreeGrafter"/>
</dbReference>
<dbReference type="RefSeq" id="WP_142554704.1">
    <property type="nucleotide sequence ID" value="NZ_VIFX01000039.1"/>
</dbReference>
<accession>A0A544VUU5</accession>